<protein>
    <submittedName>
        <fullName evidence="3">Acetyl esterase/lipase</fullName>
    </submittedName>
</protein>
<comment type="caution">
    <text evidence="3">The sequence shown here is derived from an EMBL/GenBank/DDBJ whole genome shotgun (WGS) entry which is preliminary data.</text>
</comment>
<dbReference type="InterPro" id="IPR013094">
    <property type="entry name" value="AB_hydrolase_3"/>
</dbReference>
<accession>A0A318EP11</accession>
<evidence type="ECO:0000313" key="3">
    <source>
        <dbReference type="EMBL" id="PXV71246.1"/>
    </source>
</evidence>
<name>A0A318EP11_9GAMM</name>
<dbReference type="InterPro" id="IPR050300">
    <property type="entry name" value="GDXG_lipolytic_enzyme"/>
</dbReference>
<evidence type="ECO:0000256" key="1">
    <source>
        <dbReference type="ARBA" id="ARBA00022801"/>
    </source>
</evidence>
<dbReference type="PANTHER" id="PTHR48081">
    <property type="entry name" value="AB HYDROLASE SUPERFAMILY PROTEIN C4A8.06C"/>
    <property type="match status" value="1"/>
</dbReference>
<dbReference type="AlphaFoldDB" id="A0A318EP11"/>
<dbReference type="OrthoDB" id="9806180at2"/>
<organism evidence="3 4">
    <name type="scientific">Sinimarinibacterium flocculans</name>
    <dbReference type="NCBI Taxonomy" id="985250"/>
    <lineage>
        <taxon>Bacteria</taxon>
        <taxon>Pseudomonadati</taxon>
        <taxon>Pseudomonadota</taxon>
        <taxon>Gammaproteobacteria</taxon>
        <taxon>Nevskiales</taxon>
        <taxon>Nevskiaceae</taxon>
        <taxon>Sinimarinibacterium</taxon>
    </lineage>
</organism>
<dbReference type="Pfam" id="PF07859">
    <property type="entry name" value="Abhydrolase_3"/>
    <property type="match status" value="1"/>
</dbReference>
<evidence type="ECO:0000259" key="2">
    <source>
        <dbReference type="Pfam" id="PF07859"/>
    </source>
</evidence>
<dbReference type="PANTHER" id="PTHR48081:SF8">
    <property type="entry name" value="ALPHA_BETA HYDROLASE FOLD-3 DOMAIN-CONTAINING PROTEIN-RELATED"/>
    <property type="match status" value="1"/>
</dbReference>
<dbReference type="InterPro" id="IPR029058">
    <property type="entry name" value="AB_hydrolase_fold"/>
</dbReference>
<sequence>MQQDYHPDLRRIARFLPRNAFTRSTLPLMQWLSRRMSRRRRPGVSLVAIPGGVGARIHRPSAPRGCGAAMLWIHGGGYVMGSATQDDASCSRFAERLGIPVAAVEYRLAPQHPYPAALEDCYAALEWLGRLDGIDAERIVVAGASAGGGLAAALALLARERGRIAPLFQLLVYPMIDDRSPDRPGITNPLHRMWTERTNRLGWDAYLRNADPARAVPARRTDLSGLPPAWIGVGTLDPLHDEGVEYARRLQSAGVSCTLDVVPGAFHGFDAVAPKAGVSRRFFDRQCEILAGALEGFH</sequence>
<dbReference type="Gene3D" id="3.40.50.1820">
    <property type="entry name" value="alpha/beta hydrolase"/>
    <property type="match status" value="1"/>
</dbReference>
<reference evidence="3 4" key="1">
    <citation type="submission" date="2018-04" db="EMBL/GenBank/DDBJ databases">
        <title>Genomic Encyclopedia of Type Strains, Phase IV (KMG-IV): sequencing the most valuable type-strain genomes for metagenomic binning, comparative biology and taxonomic classification.</title>
        <authorList>
            <person name="Goeker M."/>
        </authorList>
    </citation>
    <scope>NUCLEOTIDE SEQUENCE [LARGE SCALE GENOMIC DNA]</scope>
    <source>
        <strain evidence="3 4">DSM 104150</strain>
    </source>
</reference>
<dbReference type="Proteomes" id="UP000248330">
    <property type="component" value="Unassembled WGS sequence"/>
</dbReference>
<evidence type="ECO:0000313" key="4">
    <source>
        <dbReference type="Proteomes" id="UP000248330"/>
    </source>
</evidence>
<dbReference type="SUPFAM" id="SSF53474">
    <property type="entry name" value="alpha/beta-Hydrolases"/>
    <property type="match status" value="1"/>
</dbReference>
<dbReference type="GO" id="GO:0016787">
    <property type="term" value="F:hydrolase activity"/>
    <property type="evidence" value="ECO:0007669"/>
    <property type="project" value="UniProtKB-KW"/>
</dbReference>
<proteinExistence type="predicted"/>
<dbReference type="EMBL" id="QICN01000001">
    <property type="protein sequence ID" value="PXV71246.1"/>
    <property type="molecule type" value="Genomic_DNA"/>
</dbReference>
<keyword evidence="4" id="KW-1185">Reference proteome</keyword>
<dbReference type="RefSeq" id="WP_110263382.1">
    <property type="nucleotide sequence ID" value="NZ_CAKZQT010000007.1"/>
</dbReference>
<gene>
    <name evidence="3" type="ORF">C8D93_101291</name>
</gene>
<keyword evidence="1" id="KW-0378">Hydrolase</keyword>
<feature type="domain" description="Alpha/beta hydrolase fold-3" evidence="2">
    <location>
        <begin position="70"/>
        <end position="269"/>
    </location>
</feature>